<protein>
    <recommendedName>
        <fullName evidence="7">CLASP N-terminal domain-containing protein</fullName>
    </recommendedName>
</protein>
<reference evidence="8 9" key="1">
    <citation type="submission" date="2016-06" db="EMBL/GenBank/DDBJ databases">
        <title>Comparative genomics of the ectomycorrhizal sister species Rhizopogon vinicolor and Rhizopogon vesiculosus (Basidiomycota: Boletales) reveals a divergence of the mating type B locus.</title>
        <authorList>
            <consortium name="DOE Joint Genome Institute"/>
            <person name="Mujic A.B."/>
            <person name="Kuo A."/>
            <person name="Tritt A."/>
            <person name="Lipzen A."/>
            <person name="Chen C."/>
            <person name="Johnson J."/>
            <person name="Sharma A."/>
            <person name="Barry K."/>
            <person name="Grigoriev I.V."/>
            <person name="Spatafora J.W."/>
        </authorList>
    </citation>
    <scope>NUCLEOTIDE SEQUENCE [LARGE SCALE GENOMIC DNA]</scope>
    <source>
        <strain evidence="8 9">AM-OR11-026</strain>
    </source>
</reference>
<feature type="compositionally biased region" description="Polar residues" evidence="6">
    <location>
        <begin position="362"/>
        <end position="372"/>
    </location>
</feature>
<comment type="similarity">
    <text evidence="2">Belongs to the CLASP family.</text>
</comment>
<comment type="subcellular location">
    <subcellularLocation>
        <location evidence="1">Cytoplasm</location>
        <location evidence="1">Cytoskeleton</location>
        <location evidence="1">Spindle</location>
    </subcellularLocation>
</comment>
<accession>A0A1B7MKI0</accession>
<dbReference type="SUPFAM" id="SSF48371">
    <property type="entry name" value="ARM repeat"/>
    <property type="match status" value="1"/>
</dbReference>
<dbReference type="InterPro" id="IPR016024">
    <property type="entry name" value="ARM-type_fold"/>
</dbReference>
<keyword evidence="3" id="KW-0132">Cell division</keyword>
<dbReference type="InterPro" id="IPR011989">
    <property type="entry name" value="ARM-like"/>
</dbReference>
<evidence type="ECO:0000256" key="5">
    <source>
        <dbReference type="ARBA" id="ARBA00022776"/>
    </source>
</evidence>
<evidence type="ECO:0000259" key="7">
    <source>
        <dbReference type="Pfam" id="PF12348"/>
    </source>
</evidence>
<evidence type="ECO:0000256" key="6">
    <source>
        <dbReference type="SAM" id="MobiDB-lite"/>
    </source>
</evidence>
<evidence type="ECO:0000313" key="8">
    <source>
        <dbReference type="EMBL" id="OAX33102.1"/>
    </source>
</evidence>
<evidence type="ECO:0000256" key="2">
    <source>
        <dbReference type="ARBA" id="ARBA00009549"/>
    </source>
</evidence>
<dbReference type="GO" id="GO:0005819">
    <property type="term" value="C:spindle"/>
    <property type="evidence" value="ECO:0007669"/>
    <property type="project" value="UniProtKB-SubCell"/>
</dbReference>
<name>A0A1B7MKI0_9AGAM</name>
<dbReference type="GO" id="GO:0005874">
    <property type="term" value="C:microtubule"/>
    <property type="evidence" value="ECO:0007669"/>
    <property type="project" value="UniProtKB-KW"/>
</dbReference>
<evidence type="ECO:0000256" key="4">
    <source>
        <dbReference type="ARBA" id="ARBA00022701"/>
    </source>
</evidence>
<dbReference type="OrthoDB" id="2706423at2759"/>
<dbReference type="AlphaFoldDB" id="A0A1B7MKI0"/>
<sequence length="635" mass="69635">MGYRVTAPPSGLSAEIEDIHKKMSLTETEESCDKIQQGILDLTERYDIGGCKVTTEVLASIRSLSKPLSIVMKSERTMLSCSAIELVTAFAAHLGPSFEPLVSLFVPTLLELCVRTDQVLRTLAKACIFALIENTLTLRPSLLPYIAELDESAALRSLAAGGILACLNSASFSLPNIPSDTRARLIEDVIELNARGHRADIRTAGKDISDTHKVYSPDRAASFVPLCTPLTEDVAVQGTVDSRSTSVTSQRFSNRRSTTGRVNAVGCLKSQKITSGKQTNPLISKLPQDIPIARPTAVPKQAQSTLRPPSVPGPLSMQSGNPQRDRDVARPLVSTTRLPQWVGNMLESHGKQPHVREGTQVAPVQTAHTRPTSVKPITKGDPENNVTKIPSLCSTSAAAVRPSKAEHHMMKFTSSRIPRMQPHGPPSTEVEVQTSSQASHKEISSQSNKEAMRQGKLVLGGESFTKGPKPVVKAPTICSTLCGMKNSRKPVLPEEQPATEGPKPVVKAPLIRSRLCRTENPGKLVCQMIYPCLQHLPQSVSQWHYQTHLYEPLLMTCSYREMRIPRTWGTVSEELHSDHTVKDPSSYLPRAHLFRRSCHLPIFLELKSESSITHTVLQLISHVLRAVSCDKYWIG</sequence>
<dbReference type="Proteomes" id="UP000092154">
    <property type="component" value="Unassembled WGS sequence"/>
</dbReference>
<dbReference type="InterPro" id="IPR024395">
    <property type="entry name" value="CLASP_N_dom"/>
</dbReference>
<proteinExistence type="inferred from homology"/>
<keyword evidence="5" id="KW-0498">Mitosis</keyword>
<dbReference type="EMBL" id="KV448838">
    <property type="protein sequence ID" value="OAX33102.1"/>
    <property type="molecule type" value="Genomic_DNA"/>
</dbReference>
<gene>
    <name evidence="8" type="ORF">K503DRAFT_553243</name>
</gene>
<feature type="region of interest" description="Disordered" evidence="6">
    <location>
        <begin position="297"/>
        <end position="327"/>
    </location>
</feature>
<dbReference type="GO" id="GO:0051301">
    <property type="term" value="P:cell division"/>
    <property type="evidence" value="ECO:0007669"/>
    <property type="project" value="UniProtKB-KW"/>
</dbReference>
<keyword evidence="5" id="KW-0131">Cell cycle</keyword>
<keyword evidence="4" id="KW-0493">Microtubule</keyword>
<feature type="region of interest" description="Disordered" evidence="6">
    <location>
        <begin position="416"/>
        <end position="452"/>
    </location>
</feature>
<feature type="domain" description="CLASP N-terminal" evidence="7">
    <location>
        <begin position="15"/>
        <end position="160"/>
    </location>
</feature>
<evidence type="ECO:0000256" key="3">
    <source>
        <dbReference type="ARBA" id="ARBA00022618"/>
    </source>
</evidence>
<keyword evidence="9" id="KW-1185">Reference proteome</keyword>
<dbReference type="Pfam" id="PF12348">
    <property type="entry name" value="CLASP_N"/>
    <property type="match status" value="1"/>
</dbReference>
<organism evidence="8 9">
    <name type="scientific">Rhizopogon vinicolor AM-OR11-026</name>
    <dbReference type="NCBI Taxonomy" id="1314800"/>
    <lineage>
        <taxon>Eukaryota</taxon>
        <taxon>Fungi</taxon>
        <taxon>Dikarya</taxon>
        <taxon>Basidiomycota</taxon>
        <taxon>Agaricomycotina</taxon>
        <taxon>Agaricomycetes</taxon>
        <taxon>Agaricomycetidae</taxon>
        <taxon>Boletales</taxon>
        <taxon>Suillineae</taxon>
        <taxon>Rhizopogonaceae</taxon>
        <taxon>Rhizopogon</taxon>
    </lineage>
</organism>
<dbReference type="InParanoid" id="A0A1B7MKI0"/>
<feature type="compositionally biased region" description="Polar residues" evidence="6">
    <location>
        <begin position="430"/>
        <end position="449"/>
    </location>
</feature>
<evidence type="ECO:0000313" key="9">
    <source>
        <dbReference type="Proteomes" id="UP000092154"/>
    </source>
</evidence>
<feature type="region of interest" description="Disordered" evidence="6">
    <location>
        <begin position="351"/>
        <end position="389"/>
    </location>
</feature>
<evidence type="ECO:0000256" key="1">
    <source>
        <dbReference type="ARBA" id="ARBA00004186"/>
    </source>
</evidence>
<dbReference type="Gene3D" id="1.25.10.10">
    <property type="entry name" value="Leucine-rich Repeat Variant"/>
    <property type="match status" value="1"/>
</dbReference>